<evidence type="ECO:0000259" key="2">
    <source>
        <dbReference type="Pfam" id="PF09917"/>
    </source>
</evidence>
<gene>
    <name evidence="3" type="ORF">QOZ99_000736</name>
</gene>
<dbReference type="Gene3D" id="2.40.128.520">
    <property type="match status" value="1"/>
</dbReference>
<feature type="chain" id="PRO_5045449531" evidence="1">
    <location>
        <begin position="24"/>
        <end position="160"/>
    </location>
</feature>
<dbReference type="EMBL" id="JAUSVR010000002">
    <property type="protein sequence ID" value="MDQ0509855.1"/>
    <property type="molecule type" value="Genomic_DNA"/>
</dbReference>
<keyword evidence="4" id="KW-1185">Reference proteome</keyword>
<dbReference type="InterPro" id="IPR019223">
    <property type="entry name" value="DUF2147"/>
</dbReference>
<feature type="domain" description="DUF2147" evidence="2">
    <location>
        <begin position="31"/>
        <end position="144"/>
    </location>
</feature>
<feature type="signal peptide" evidence="1">
    <location>
        <begin position="1"/>
        <end position="23"/>
    </location>
</feature>
<evidence type="ECO:0000313" key="4">
    <source>
        <dbReference type="Proteomes" id="UP001235094"/>
    </source>
</evidence>
<sequence length="160" mass="17540">MKRIWHLLGVVLVMLGGVAPALADTPDDIRGVWMTDDSQAAVELMSCGSSVCGRIVWLKTPIMDGQPLRDMRNPNADARSRPLCGLSIIGGLRPNDDRFENGWVYDPVSGGRYRLSAELRSSGRLAITGFIGVETLGQTREWRRAPSSLGRCSDPQTRQS</sequence>
<organism evidence="3 4">
    <name type="scientific">Ancylobacter amanitiformis</name>
    <dbReference type="NCBI Taxonomy" id="217069"/>
    <lineage>
        <taxon>Bacteria</taxon>
        <taxon>Pseudomonadati</taxon>
        <taxon>Pseudomonadota</taxon>
        <taxon>Alphaproteobacteria</taxon>
        <taxon>Hyphomicrobiales</taxon>
        <taxon>Xanthobacteraceae</taxon>
        <taxon>Ancylobacter</taxon>
    </lineage>
</organism>
<dbReference type="PANTHER" id="PTHR36919">
    <property type="entry name" value="BLR1215 PROTEIN"/>
    <property type="match status" value="1"/>
</dbReference>
<evidence type="ECO:0000313" key="3">
    <source>
        <dbReference type="EMBL" id="MDQ0509855.1"/>
    </source>
</evidence>
<evidence type="ECO:0000256" key="1">
    <source>
        <dbReference type="SAM" id="SignalP"/>
    </source>
</evidence>
<dbReference type="Proteomes" id="UP001235094">
    <property type="component" value="Unassembled WGS sequence"/>
</dbReference>
<keyword evidence="1" id="KW-0732">Signal</keyword>
<proteinExistence type="predicted"/>
<comment type="caution">
    <text evidence="3">The sequence shown here is derived from an EMBL/GenBank/DDBJ whole genome shotgun (WGS) entry which is preliminary data.</text>
</comment>
<reference evidence="3 4" key="1">
    <citation type="submission" date="2023-07" db="EMBL/GenBank/DDBJ databases">
        <title>Genomic Encyclopedia of Type Strains, Phase IV (KMG-IV): sequencing the most valuable type-strain genomes for metagenomic binning, comparative biology and taxonomic classification.</title>
        <authorList>
            <person name="Goeker M."/>
        </authorList>
    </citation>
    <scope>NUCLEOTIDE SEQUENCE [LARGE SCALE GENOMIC DNA]</scope>
    <source>
        <strain evidence="3 4">DSM 15561</strain>
    </source>
</reference>
<accession>A0ABU0LMC9</accession>
<dbReference type="RefSeq" id="WP_306888568.1">
    <property type="nucleotide sequence ID" value="NZ_JAUSVR010000002.1"/>
</dbReference>
<dbReference type="PANTHER" id="PTHR36919:SF2">
    <property type="entry name" value="BLL6627 PROTEIN"/>
    <property type="match status" value="1"/>
</dbReference>
<name>A0ABU0LMC9_9HYPH</name>
<protein>
    <submittedName>
        <fullName evidence="3">Uncharacterized protein (DUF2147 family)</fullName>
    </submittedName>
</protein>
<dbReference type="Pfam" id="PF09917">
    <property type="entry name" value="DUF2147"/>
    <property type="match status" value="1"/>
</dbReference>